<sequence>MAVQEGAGGLGQEAFVTAGAPGRANPFELLTGSGEDHAWHGQPARVVPAGWVRGGAAQGDRRWLLGIEFASHMTTVRAQRVAFLSAVLTIKPLE</sequence>
<dbReference type="Proteomes" id="UP001499843">
    <property type="component" value="Unassembled WGS sequence"/>
</dbReference>
<protein>
    <submittedName>
        <fullName evidence="1">Uncharacterized protein</fullName>
    </submittedName>
</protein>
<comment type="caution">
    <text evidence="1">The sequence shown here is derived from an EMBL/GenBank/DDBJ whole genome shotgun (WGS) entry which is preliminary data.</text>
</comment>
<accession>A0ABN3CWT2</accession>
<organism evidence="1 2">
    <name type="scientific">Nonomuraea monospora</name>
    <dbReference type="NCBI Taxonomy" id="568818"/>
    <lineage>
        <taxon>Bacteria</taxon>
        <taxon>Bacillati</taxon>
        <taxon>Actinomycetota</taxon>
        <taxon>Actinomycetes</taxon>
        <taxon>Streptosporangiales</taxon>
        <taxon>Streptosporangiaceae</taxon>
        <taxon>Nonomuraea</taxon>
    </lineage>
</organism>
<proteinExistence type="predicted"/>
<name>A0ABN3CWT2_9ACTN</name>
<reference evidence="1 2" key="1">
    <citation type="journal article" date="2019" name="Int. J. Syst. Evol. Microbiol.">
        <title>The Global Catalogue of Microorganisms (GCM) 10K type strain sequencing project: providing services to taxonomists for standard genome sequencing and annotation.</title>
        <authorList>
            <consortium name="The Broad Institute Genomics Platform"/>
            <consortium name="The Broad Institute Genome Sequencing Center for Infectious Disease"/>
            <person name="Wu L."/>
            <person name="Ma J."/>
        </authorList>
    </citation>
    <scope>NUCLEOTIDE SEQUENCE [LARGE SCALE GENOMIC DNA]</scope>
    <source>
        <strain evidence="1 2">JCM 16114</strain>
    </source>
</reference>
<keyword evidence="2" id="KW-1185">Reference proteome</keyword>
<evidence type="ECO:0000313" key="1">
    <source>
        <dbReference type="EMBL" id="GAA2213970.1"/>
    </source>
</evidence>
<dbReference type="EMBL" id="BAAAQX010000037">
    <property type="protein sequence ID" value="GAA2213970.1"/>
    <property type="molecule type" value="Genomic_DNA"/>
</dbReference>
<gene>
    <name evidence="1" type="ORF">GCM10009850_094340</name>
</gene>
<evidence type="ECO:0000313" key="2">
    <source>
        <dbReference type="Proteomes" id="UP001499843"/>
    </source>
</evidence>